<evidence type="ECO:0008006" key="4">
    <source>
        <dbReference type="Google" id="ProtNLM"/>
    </source>
</evidence>
<dbReference type="Ensembl" id="ENSLLET00000001664.1">
    <property type="protein sequence ID" value="ENSLLEP00000001586.1"/>
    <property type="gene ID" value="ENSLLEG00000001042.1"/>
</dbReference>
<protein>
    <recommendedName>
        <fullName evidence="4">Leucine-rich repeat-containing protein 75B</fullName>
    </recommendedName>
</protein>
<dbReference type="AlphaFoldDB" id="A0A8C5LQ43"/>
<sequence>MGGRLSRQNSLEDEPEDVGDAGLLRPDTTASRGDFAFTSLILNAERIPGVLRRAKPAPYVRRAAWIRDIQALLRDHKQERALHVLRMLRKDLGLEGTFLNDILYRHATFLNLVDPISHELLLSLSRELQCPRKEHDQMKSTDRICRQLLYHLTPHSKWHRHSLHRRKGLACLKNSLLQKPNSETLDLSGIPLSPRDIQRVALYLQNHGGSLTSVDLSFTELTDGTLELVLQTLATLSNLTHLALNGNRLSCSTLKELSEAMKDSSNFPSLSWVDLGNNLDICSMPQPLLLGLRRRLCQQNLLPTIPEAQDGDMSESGFPIPFQQLPWDR</sequence>
<proteinExistence type="predicted"/>
<evidence type="ECO:0000313" key="2">
    <source>
        <dbReference type="Ensembl" id="ENSLLEP00000001586.1"/>
    </source>
</evidence>
<dbReference type="Gene3D" id="3.80.10.10">
    <property type="entry name" value="Ribonuclease Inhibitor"/>
    <property type="match status" value="1"/>
</dbReference>
<reference evidence="2" key="2">
    <citation type="submission" date="2025-09" db="UniProtKB">
        <authorList>
            <consortium name="Ensembl"/>
        </authorList>
    </citation>
    <scope>IDENTIFICATION</scope>
</reference>
<dbReference type="OrthoDB" id="9979103at2759"/>
<feature type="region of interest" description="Disordered" evidence="1">
    <location>
        <begin position="1"/>
        <end position="26"/>
    </location>
</feature>
<keyword evidence="3" id="KW-1185">Reference proteome</keyword>
<organism evidence="2 3">
    <name type="scientific">Leptobrachium leishanense</name>
    <name type="common">Leishan spiny toad</name>
    <dbReference type="NCBI Taxonomy" id="445787"/>
    <lineage>
        <taxon>Eukaryota</taxon>
        <taxon>Metazoa</taxon>
        <taxon>Chordata</taxon>
        <taxon>Craniata</taxon>
        <taxon>Vertebrata</taxon>
        <taxon>Euteleostomi</taxon>
        <taxon>Amphibia</taxon>
        <taxon>Batrachia</taxon>
        <taxon>Anura</taxon>
        <taxon>Pelobatoidea</taxon>
        <taxon>Megophryidae</taxon>
        <taxon>Leptobrachium</taxon>
    </lineage>
</organism>
<dbReference type="InterPro" id="IPR032675">
    <property type="entry name" value="LRR_dom_sf"/>
</dbReference>
<dbReference type="GeneTree" id="ENSGT00940000164235"/>
<evidence type="ECO:0000313" key="3">
    <source>
        <dbReference type="Proteomes" id="UP000694569"/>
    </source>
</evidence>
<reference evidence="2" key="1">
    <citation type="submission" date="2025-08" db="UniProtKB">
        <authorList>
            <consortium name="Ensembl"/>
        </authorList>
    </citation>
    <scope>IDENTIFICATION</scope>
</reference>
<dbReference type="SUPFAM" id="SSF52047">
    <property type="entry name" value="RNI-like"/>
    <property type="match status" value="1"/>
</dbReference>
<dbReference type="PANTHER" id="PTHR39654">
    <property type="entry name" value="LEUCINE-RICH REPEAT-CONTAINING PROTEIN 75A-LIKE ISOFORM X1"/>
    <property type="match status" value="1"/>
</dbReference>
<evidence type="ECO:0000256" key="1">
    <source>
        <dbReference type="SAM" id="MobiDB-lite"/>
    </source>
</evidence>
<accession>A0A8C5LQ43</accession>
<dbReference type="PANTHER" id="PTHR39654:SF5">
    <property type="entry name" value="LEUCINE-RICH REPEAT-CONTAINING PROTEIN 75B"/>
    <property type="match status" value="1"/>
</dbReference>
<name>A0A8C5LQ43_9ANUR</name>
<dbReference type="Proteomes" id="UP000694569">
    <property type="component" value="Unplaced"/>
</dbReference>